<proteinExistence type="predicted"/>
<dbReference type="RefSeq" id="WP_090606047.1">
    <property type="nucleotide sequence ID" value="NZ_FNZR01000005.1"/>
</dbReference>
<protein>
    <submittedName>
        <fullName evidence="1">Uncharacterized protein</fullName>
    </submittedName>
</protein>
<dbReference type="AlphaFoldDB" id="A0A1H7PTR6"/>
<sequence>MFTITSYQEYAKDFGIRLKSYEGILMYVDNGAEIPEQVLFIPVSINRKKTMMEAVQEILASERQTAYELYFQAVKWIMPDAGKKLRQLKHIDINYNHRTAMKLVFGKFTFTDKPIDLDVKEDETEYGITLAIDGQIYSIQVRDLPFSYGYHKFFERL</sequence>
<reference evidence="2" key="1">
    <citation type="submission" date="2016-10" db="EMBL/GenBank/DDBJ databases">
        <authorList>
            <person name="Varghese N."/>
            <person name="Submissions S."/>
        </authorList>
    </citation>
    <scope>NUCLEOTIDE SEQUENCE [LARGE SCALE GENOMIC DNA]</scope>
    <source>
        <strain evidence="2">Jip14</strain>
    </source>
</reference>
<dbReference type="Proteomes" id="UP000198916">
    <property type="component" value="Unassembled WGS sequence"/>
</dbReference>
<dbReference type="EMBL" id="FNZR01000005">
    <property type="protein sequence ID" value="SEL38848.1"/>
    <property type="molecule type" value="Genomic_DNA"/>
</dbReference>
<keyword evidence="2" id="KW-1185">Reference proteome</keyword>
<name>A0A1H7PTR6_9SPHI</name>
<dbReference type="OrthoDB" id="758502at2"/>
<evidence type="ECO:0000313" key="2">
    <source>
        <dbReference type="Proteomes" id="UP000198916"/>
    </source>
</evidence>
<accession>A0A1H7PTR6</accession>
<evidence type="ECO:0000313" key="1">
    <source>
        <dbReference type="EMBL" id="SEL38848.1"/>
    </source>
</evidence>
<organism evidence="1 2">
    <name type="scientific">Parapedobacter koreensis</name>
    <dbReference type="NCBI Taxonomy" id="332977"/>
    <lineage>
        <taxon>Bacteria</taxon>
        <taxon>Pseudomonadati</taxon>
        <taxon>Bacteroidota</taxon>
        <taxon>Sphingobacteriia</taxon>
        <taxon>Sphingobacteriales</taxon>
        <taxon>Sphingobacteriaceae</taxon>
        <taxon>Parapedobacter</taxon>
    </lineage>
</organism>
<gene>
    <name evidence="1" type="ORF">SAMN05421740_1052</name>
</gene>
<dbReference type="STRING" id="332977.SAMN05421740_1052"/>